<protein>
    <submittedName>
        <fullName evidence="3">Response regulator with CheY-like receiver domain and winged-helix DNA-binding domain protein</fullName>
    </submittedName>
</protein>
<gene>
    <name evidence="3" type="ordered locus">Deipe_1494</name>
</gene>
<organism evidence="3 4">
    <name type="scientific">Deinococcus peraridilitoris (strain DSM 19664 / LMG 22246 / CIP 109416 / KR-200)</name>
    <dbReference type="NCBI Taxonomy" id="937777"/>
    <lineage>
        <taxon>Bacteria</taxon>
        <taxon>Thermotogati</taxon>
        <taxon>Deinococcota</taxon>
        <taxon>Deinococci</taxon>
        <taxon>Deinococcales</taxon>
        <taxon>Deinococcaceae</taxon>
        <taxon>Deinococcus</taxon>
    </lineage>
</organism>
<reference evidence="4" key="1">
    <citation type="submission" date="2012-03" db="EMBL/GenBank/DDBJ databases">
        <title>Complete sequence of chromosome of Deinococcus peraridilitoris DSM 19664.</title>
        <authorList>
            <person name="Lucas S."/>
            <person name="Copeland A."/>
            <person name="Lapidus A."/>
            <person name="Glavina del Rio T."/>
            <person name="Dalin E."/>
            <person name="Tice H."/>
            <person name="Bruce D."/>
            <person name="Goodwin L."/>
            <person name="Pitluck S."/>
            <person name="Peters L."/>
            <person name="Mikhailova N."/>
            <person name="Lu M."/>
            <person name="Kyrpides N."/>
            <person name="Mavromatis K."/>
            <person name="Ivanova N."/>
            <person name="Brettin T."/>
            <person name="Detter J.C."/>
            <person name="Han C."/>
            <person name="Larimer F."/>
            <person name="Land M."/>
            <person name="Hauser L."/>
            <person name="Markowitz V."/>
            <person name="Cheng J.-F."/>
            <person name="Hugenholtz P."/>
            <person name="Woyke T."/>
            <person name="Wu D."/>
            <person name="Pukall R."/>
            <person name="Steenblock K."/>
            <person name="Brambilla E."/>
            <person name="Klenk H.-P."/>
            <person name="Eisen J.A."/>
        </authorList>
    </citation>
    <scope>NUCLEOTIDE SEQUENCE [LARGE SCALE GENOMIC DNA]</scope>
    <source>
        <strain evidence="4">DSM 19664 / LMG 22246 / CIP 109416 / KR-200</strain>
    </source>
</reference>
<dbReference type="PATRIC" id="fig|937777.3.peg.1497"/>
<dbReference type="AlphaFoldDB" id="L0A200"/>
<dbReference type="STRING" id="937777.Deipe_1494"/>
<keyword evidence="4" id="KW-1185">Reference proteome</keyword>
<dbReference type="SUPFAM" id="SSF52172">
    <property type="entry name" value="CheY-like"/>
    <property type="match status" value="1"/>
</dbReference>
<name>L0A200_DEIPD</name>
<dbReference type="GO" id="GO:0000160">
    <property type="term" value="P:phosphorelay signal transduction system"/>
    <property type="evidence" value="ECO:0007669"/>
    <property type="project" value="InterPro"/>
</dbReference>
<dbReference type="PROSITE" id="PS50110">
    <property type="entry name" value="RESPONSE_REGULATORY"/>
    <property type="match status" value="1"/>
</dbReference>
<proteinExistence type="predicted"/>
<accession>L0A200</accession>
<keyword evidence="1" id="KW-0597">Phosphoprotein</keyword>
<dbReference type="KEGG" id="dpd:Deipe_1494"/>
<evidence type="ECO:0000313" key="4">
    <source>
        <dbReference type="Proteomes" id="UP000010467"/>
    </source>
</evidence>
<feature type="domain" description="Response regulatory" evidence="2">
    <location>
        <begin position="6"/>
        <end position="133"/>
    </location>
</feature>
<dbReference type="PANTHER" id="PTHR44520">
    <property type="entry name" value="RESPONSE REGULATOR RCP1-RELATED"/>
    <property type="match status" value="1"/>
</dbReference>
<dbReference type="RefSeq" id="WP_015235343.1">
    <property type="nucleotide sequence ID" value="NC_019793.1"/>
</dbReference>
<keyword evidence="3" id="KW-0238">DNA-binding</keyword>
<feature type="modified residue" description="4-aspartylphosphate" evidence="1">
    <location>
        <position position="66"/>
    </location>
</feature>
<dbReference type="EMBL" id="CP003382">
    <property type="protein sequence ID" value="AFZ67035.1"/>
    <property type="molecule type" value="Genomic_DNA"/>
</dbReference>
<sequence length="144" mass="16023">MKRAPMMLLIEDDPNDVFMATLAFEATGLDQEVAITNDGRDALDFLYRAGRHAERPVGFPQLILTDLNMPRMNGLELLKAIKHDETLAHIPVVIFTTSDAERDREACAALGAEDYLVKPGDFQDFVSLVGNLTSRWLQSDSLAM</sequence>
<evidence type="ECO:0000313" key="3">
    <source>
        <dbReference type="EMBL" id="AFZ67035.1"/>
    </source>
</evidence>
<dbReference type="eggNOG" id="COG0745">
    <property type="taxonomic scope" value="Bacteria"/>
</dbReference>
<dbReference type="InterPro" id="IPR052893">
    <property type="entry name" value="TCS_response_regulator"/>
</dbReference>
<dbReference type="SMART" id="SM00448">
    <property type="entry name" value="REC"/>
    <property type="match status" value="1"/>
</dbReference>
<evidence type="ECO:0000259" key="2">
    <source>
        <dbReference type="PROSITE" id="PS50110"/>
    </source>
</evidence>
<dbReference type="Pfam" id="PF00072">
    <property type="entry name" value="Response_reg"/>
    <property type="match status" value="1"/>
</dbReference>
<dbReference type="HOGENOM" id="CLU_000445_69_17_0"/>
<evidence type="ECO:0000256" key="1">
    <source>
        <dbReference type="PROSITE-ProRule" id="PRU00169"/>
    </source>
</evidence>
<dbReference type="Proteomes" id="UP000010467">
    <property type="component" value="Chromosome"/>
</dbReference>
<dbReference type="InterPro" id="IPR001789">
    <property type="entry name" value="Sig_transdc_resp-reg_receiver"/>
</dbReference>
<dbReference type="Gene3D" id="3.40.50.2300">
    <property type="match status" value="1"/>
</dbReference>
<dbReference type="GO" id="GO:0003677">
    <property type="term" value="F:DNA binding"/>
    <property type="evidence" value="ECO:0007669"/>
    <property type="project" value="UniProtKB-KW"/>
</dbReference>
<dbReference type="CDD" id="cd17557">
    <property type="entry name" value="REC_Rcp-like"/>
    <property type="match status" value="1"/>
</dbReference>
<dbReference type="OrthoDB" id="9785718at2"/>
<dbReference type="InterPro" id="IPR011006">
    <property type="entry name" value="CheY-like_superfamily"/>
</dbReference>